<dbReference type="InterPro" id="IPR050640">
    <property type="entry name" value="Bact_2-comp_sensor_kinase"/>
</dbReference>
<keyword evidence="1" id="KW-0472">Membrane</keyword>
<evidence type="ECO:0000313" key="4">
    <source>
        <dbReference type="Proteomes" id="UP000204551"/>
    </source>
</evidence>
<keyword evidence="3" id="KW-0808">Transferase</keyword>
<dbReference type="KEGG" id="aalg:AREALGSMS7_02009"/>
<organism evidence="3 4">
    <name type="scientific">Arenibacter algicola</name>
    <dbReference type="NCBI Taxonomy" id="616991"/>
    <lineage>
        <taxon>Bacteria</taxon>
        <taxon>Pseudomonadati</taxon>
        <taxon>Bacteroidota</taxon>
        <taxon>Flavobacteriia</taxon>
        <taxon>Flavobacteriales</taxon>
        <taxon>Flavobacteriaceae</taxon>
        <taxon>Arenibacter</taxon>
    </lineage>
</organism>
<reference evidence="3 4" key="1">
    <citation type="submission" date="2017-07" db="EMBL/GenBank/DDBJ databases">
        <title>Genome Sequence of Arenibacter algicola Strain SMS7 Isolated from a culture of the Diatom Skeletonema marinoi.</title>
        <authorList>
            <person name="Topel M."/>
            <person name="Pinder M.I.M."/>
            <person name="Johansson O.N."/>
            <person name="Kourtchenko O."/>
            <person name="Godhe A."/>
            <person name="Clarke A.K."/>
        </authorList>
    </citation>
    <scope>NUCLEOTIDE SEQUENCE [LARGE SCALE GENOMIC DNA]</scope>
    <source>
        <strain evidence="3 4">SMS7</strain>
    </source>
</reference>
<dbReference type="InterPro" id="IPR036890">
    <property type="entry name" value="HATPase_C_sf"/>
</dbReference>
<dbReference type="RefSeq" id="WP_031442154.1">
    <property type="nucleotide sequence ID" value="NZ_CP022515.1"/>
</dbReference>
<name>A0A221UWB4_9FLAO</name>
<gene>
    <name evidence="3" type="ORF">AREALGSMS7_02009</name>
</gene>
<dbReference type="STRING" id="616991.GCA_000733925_00317"/>
<evidence type="ECO:0000259" key="2">
    <source>
        <dbReference type="Pfam" id="PF06580"/>
    </source>
</evidence>
<dbReference type="InterPro" id="IPR010559">
    <property type="entry name" value="Sig_transdc_His_kin_internal"/>
</dbReference>
<protein>
    <submittedName>
        <fullName evidence="3">Sensor histidine kinase YpdA</fullName>
        <ecNumber evidence="3">2.7.13.3</ecNumber>
    </submittedName>
</protein>
<dbReference type="Pfam" id="PF06580">
    <property type="entry name" value="His_kinase"/>
    <property type="match status" value="1"/>
</dbReference>
<feature type="transmembrane region" description="Helical" evidence="1">
    <location>
        <begin position="115"/>
        <end position="139"/>
    </location>
</feature>
<proteinExistence type="predicted"/>
<dbReference type="Proteomes" id="UP000204551">
    <property type="component" value="Chromosome"/>
</dbReference>
<dbReference type="EMBL" id="CP022515">
    <property type="protein sequence ID" value="ASO05468.1"/>
    <property type="molecule type" value="Genomic_DNA"/>
</dbReference>
<keyword evidence="3" id="KW-0418">Kinase</keyword>
<dbReference type="AlphaFoldDB" id="A0A221UWB4"/>
<dbReference type="PANTHER" id="PTHR34220:SF7">
    <property type="entry name" value="SENSOR HISTIDINE KINASE YPDA"/>
    <property type="match status" value="1"/>
</dbReference>
<dbReference type="EC" id="2.7.13.3" evidence="3"/>
<dbReference type="SUPFAM" id="SSF55874">
    <property type="entry name" value="ATPase domain of HSP90 chaperone/DNA topoisomerase II/histidine kinase"/>
    <property type="match status" value="1"/>
</dbReference>
<keyword evidence="1" id="KW-0812">Transmembrane</keyword>
<keyword evidence="1" id="KW-1133">Transmembrane helix</keyword>
<dbReference type="GO" id="GO:0000155">
    <property type="term" value="F:phosphorelay sensor kinase activity"/>
    <property type="evidence" value="ECO:0007669"/>
    <property type="project" value="InterPro"/>
</dbReference>
<dbReference type="GO" id="GO:0016020">
    <property type="term" value="C:membrane"/>
    <property type="evidence" value="ECO:0007669"/>
    <property type="project" value="InterPro"/>
</dbReference>
<dbReference type="Gene3D" id="3.30.565.10">
    <property type="entry name" value="Histidine kinase-like ATPase, C-terminal domain"/>
    <property type="match status" value="1"/>
</dbReference>
<dbReference type="eggNOG" id="COG2972">
    <property type="taxonomic scope" value="Bacteria"/>
</dbReference>
<sequence length="353" mass="40624">MAFDKKNIPQWLVHTLLWSTLSILLFFPFLSESRTIPYGLGAKLLLAIALFYLNYYYLAPKLLLKDRMWTYIGLSVLLLLATGILSNLVHPPMGPDDLPRRAARMRPFTDNGPGAFRFLLMTTIIFAVPYIFGTMLKVYTEWQKNEDLRKLVEKEKIQSELQFLKTQLNPHFLFNSLNTIYSLSVKQSPDTSEAVINLSELMRYMLYEADKRLVPLAKELEYIKSYVALQRLRLSNSEDVSLKISGEERGKFVPPLLFISFIENAFKYGTDYNGKTFVKINLSINNESIHLQVTNIIGTFKAQSKSSGVGLENVKNRLNYLYPHAHVLLIADDGKTYEVNLTLNFKNYELHNN</sequence>
<feature type="transmembrane region" description="Helical" evidence="1">
    <location>
        <begin position="12"/>
        <end position="30"/>
    </location>
</feature>
<feature type="domain" description="Signal transduction histidine kinase internal region" evidence="2">
    <location>
        <begin position="159"/>
        <end position="236"/>
    </location>
</feature>
<dbReference type="PANTHER" id="PTHR34220">
    <property type="entry name" value="SENSOR HISTIDINE KINASE YPDA"/>
    <property type="match status" value="1"/>
</dbReference>
<evidence type="ECO:0000313" key="3">
    <source>
        <dbReference type="EMBL" id="ASO05468.1"/>
    </source>
</evidence>
<evidence type="ECO:0000256" key="1">
    <source>
        <dbReference type="SAM" id="Phobius"/>
    </source>
</evidence>
<accession>A0A221UWB4</accession>
<feature type="transmembrane region" description="Helical" evidence="1">
    <location>
        <begin position="69"/>
        <end position="89"/>
    </location>
</feature>
<feature type="transmembrane region" description="Helical" evidence="1">
    <location>
        <begin position="36"/>
        <end position="57"/>
    </location>
</feature>